<sequence>MFRCCKSTDAEPNATKKKDKASASGAGAGDGGDGRGGGGGGGGGRRGRKKRKSQQSPYWVILHVENLQGCHELIRSLAMEIPGVELVTMDVPNNQVTVTGPIATDSDSLAASLQSRVNQVVTVVSSPFREYMRSL</sequence>
<proteinExistence type="predicted"/>
<gene>
    <name evidence="2" type="ORF">GUJ93_ZPchr0012g19606</name>
</gene>
<reference evidence="2" key="2">
    <citation type="submission" date="2021-02" db="EMBL/GenBank/DDBJ databases">
        <authorList>
            <person name="Kimball J.A."/>
            <person name="Haas M.W."/>
            <person name="Macchietto M."/>
            <person name="Kono T."/>
            <person name="Duquette J."/>
            <person name="Shao M."/>
        </authorList>
    </citation>
    <scope>NUCLEOTIDE SEQUENCE</scope>
    <source>
        <tissue evidence="2">Fresh leaf tissue</tissue>
    </source>
</reference>
<evidence type="ECO:0000313" key="3">
    <source>
        <dbReference type="Proteomes" id="UP000729402"/>
    </source>
</evidence>
<reference evidence="2" key="1">
    <citation type="journal article" date="2021" name="bioRxiv">
        <title>Whole Genome Assembly and Annotation of Northern Wild Rice, Zizania palustris L., Supports a Whole Genome Duplication in the Zizania Genus.</title>
        <authorList>
            <person name="Haas M."/>
            <person name="Kono T."/>
            <person name="Macchietto M."/>
            <person name="Millas R."/>
            <person name="McGilp L."/>
            <person name="Shao M."/>
            <person name="Duquette J."/>
            <person name="Hirsch C.N."/>
            <person name="Kimball J."/>
        </authorList>
    </citation>
    <scope>NUCLEOTIDE SEQUENCE</scope>
    <source>
        <tissue evidence="2">Fresh leaf tissue</tissue>
    </source>
</reference>
<dbReference type="Proteomes" id="UP000729402">
    <property type="component" value="Unassembled WGS sequence"/>
</dbReference>
<accession>A0A8J5WNH3</accession>
<dbReference type="AlphaFoldDB" id="A0A8J5WNH3"/>
<protein>
    <recommendedName>
        <fullName evidence="4">HMA domain-containing protein</fullName>
    </recommendedName>
</protein>
<feature type="region of interest" description="Disordered" evidence="1">
    <location>
        <begin position="1"/>
        <end position="55"/>
    </location>
</feature>
<organism evidence="2 3">
    <name type="scientific">Zizania palustris</name>
    <name type="common">Northern wild rice</name>
    <dbReference type="NCBI Taxonomy" id="103762"/>
    <lineage>
        <taxon>Eukaryota</taxon>
        <taxon>Viridiplantae</taxon>
        <taxon>Streptophyta</taxon>
        <taxon>Embryophyta</taxon>
        <taxon>Tracheophyta</taxon>
        <taxon>Spermatophyta</taxon>
        <taxon>Magnoliopsida</taxon>
        <taxon>Liliopsida</taxon>
        <taxon>Poales</taxon>
        <taxon>Poaceae</taxon>
        <taxon>BOP clade</taxon>
        <taxon>Oryzoideae</taxon>
        <taxon>Oryzeae</taxon>
        <taxon>Zizaniinae</taxon>
        <taxon>Zizania</taxon>
    </lineage>
</organism>
<feature type="compositionally biased region" description="Gly residues" evidence="1">
    <location>
        <begin position="26"/>
        <end position="44"/>
    </location>
</feature>
<name>A0A8J5WNH3_ZIZPA</name>
<evidence type="ECO:0000313" key="2">
    <source>
        <dbReference type="EMBL" id="KAG8091712.1"/>
    </source>
</evidence>
<dbReference type="EMBL" id="JAAALK010000080">
    <property type="protein sequence ID" value="KAG8091712.1"/>
    <property type="molecule type" value="Genomic_DNA"/>
</dbReference>
<evidence type="ECO:0008006" key="4">
    <source>
        <dbReference type="Google" id="ProtNLM"/>
    </source>
</evidence>
<comment type="caution">
    <text evidence="2">The sequence shown here is derived from an EMBL/GenBank/DDBJ whole genome shotgun (WGS) entry which is preliminary data.</text>
</comment>
<evidence type="ECO:0000256" key="1">
    <source>
        <dbReference type="SAM" id="MobiDB-lite"/>
    </source>
</evidence>
<keyword evidence="3" id="KW-1185">Reference proteome</keyword>